<proteinExistence type="predicted"/>
<reference evidence="1" key="1">
    <citation type="submission" date="2023-08" db="EMBL/GenBank/DDBJ databases">
        <authorList>
            <person name="Alioto T."/>
            <person name="Alioto T."/>
            <person name="Gomez Garrido J."/>
        </authorList>
    </citation>
    <scope>NUCLEOTIDE SEQUENCE</scope>
</reference>
<gene>
    <name evidence="1" type="ORF">XNOV1_A004802</name>
</gene>
<evidence type="ECO:0000313" key="2">
    <source>
        <dbReference type="Proteomes" id="UP001178508"/>
    </source>
</evidence>
<organism evidence="1 2">
    <name type="scientific">Xyrichtys novacula</name>
    <name type="common">Pearly razorfish</name>
    <name type="synonym">Hemipteronotus novacula</name>
    <dbReference type="NCBI Taxonomy" id="13765"/>
    <lineage>
        <taxon>Eukaryota</taxon>
        <taxon>Metazoa</taxon>
        <taxon>Chordata</taxon>
        <taxon>Craniata</taxon>
        <taxon>Vertebrata</taxon>
        <taxon>Euteleostomi</taxon>
        <taxon>Actinopterygii</taxon>
        <taxon>Neopterygii</taxon>
        <taxon>Teleostei</taxon>
        <taxon>Neoteleostei</taxon>
        <taxon>Acanthomorphata</taxon>
        <taxon>Eupercaria</taxon>
        <taxon>Labriformes</taxon>
        <taxon>Labridae</taxon>
        <taxon>Xyrichtys</taxon>
    </lineage>
</organism>
<protein>
    <submittedName>
        <fullName evidence="1">Uncharacterized protein</fullName>
    </submittedName>
</protein>
<dbReference type="Proteomes" id="UP001178508">
    <property type="component" value="Chromosome 8"/>
</dbReference>
<dbReference type="EMBL" id="OY660871">
    <property type="protein sequence ID" value="CAJ1062601.1"/>
    <property type="molecule type" value="Genomic_DNA"/>
</dbReference>
<name>A0AAV1FME4_XYRNO</name>
<accession>A0AAV1FME4</accession>
<evidence type="ECO:0000313" key="1">
    <source>
        <dbReference type="EMBL" id="CAJ1062601.1"/>
    </source>
</evidence>
<keyword evidence="2" id="KW-1185">Reference proteome</keyword>
<sequence>MDGVSSTGLNTALSVLTSLIRQVGVQVRYEEPHGLVGHLTFSGRRITTIFITELINQLLMAIFNINQDTAEQ</sequence>
<dbReference type="AlphaFoldDB" id="A0AAV1FME4"/>